<gene>
    <name evidence="1" type="ORF">K4H28_13015</name>
</gene>
<keyword evidence="2" id="KW-1185">Reference proteome</keyword>
<organism evidence="1 2">
    <name type="scientific">Deefgea tanakiae</name>
    <dbReference type="NCBI Taxonomy" id="2865840"/>
    <lineage>
        <taxon>Bacteria</taxon>
        <taxon>Pseudomonadati</taxon>
        <taxon>Pseudomonadota</taxon>
        <taxon>Betaproteobacteria</taxon>
        <taxon>Neisseriales</taxon>
        <taxon>Chitinibacteraceae</taxon>
        <taxon>Deefgea</taxon>
    </lineage>
</organism>
<accession>A0ABX8Z3P5</accession>
<dbReference type="Proteomes" id="UP000825679">
    <property type="component" value="Chromosome"/>
</dbReference>
<name>A0ABX8Z3P5_9NEIS</name>
<protein>
    <submittedName>
        <fullName evidence="1">Uncharacterized protein</fullName>
    </submittedName>
</protein>
<proteinExistence type="predicted"/>
<dbReference type="EMBL" id="CP081150">
    <property type="protein sequence ID" value="QZA77197.1"/>
    <property type="molecule type" value="Genomic_DNA"/>
</dbReference>
<evidence type="ECO:0000313" key="2">
    <source>
        <dbReference type="Proteomes" id="UP000825679"/>
    </source>
</evidence>
<reference evidence="1 2" key="1">
    <citation type="submission" date="2021-08" db="EMBL/GenBank/DDBJ databases">
        <title>complete genome sequencing of Deefgea sp. D25.</title>
        <authorList>
            <person name="Bae J.-W."/>
            <person name="Gim D.-H."/>
        </authorList>
    </citation>
    <scope>NUCLEOTIDE SEQUENCE [LARGE SCALE GENOMIC DNA]</scope>
    <source>
        <strain evidence="1 2">D25</strain>
    </source>
</reference>
<sequence length="113" mass="13206">MEKPEWFDWANDEKKAGEWIRSNNPEWFAQVCQLLFDHDPMMMTLVGEPEGYAPEVGSILRSLPQCMNVDDVQQLIFNVFTQWFTPEFAGGRSQYAEVAAAVWENWKQQQSEE</sequence>
<evidence type="ECO:0000313" key="1">
    <source>
        <dbReference type="EMBL" id="QZA77197.1"/>
    </source>
</evidence>
<dbReference type="RefSeq" id="WP_221005580.1">
    <property type="nucleotide sequence ID" value="NZ_CP081150.1"/>
</dbReference>